<name>A0A1I3ZLS4_9GAMM</name>
<reference evidence="2" key="1">
    <citation type="submission" date="2016-10" db="EMBL/GenBank/DDBJ databases">
        <authorList>
            <person name="Varghese N."/>
            <person name="Submissions S."/>
        </authorList>
    </citation>
    <scope>NUCLEOTIDE SEQUENCE [LARGE SCALE GENOMIC DNA]</scope>
    <source>
        <strain evidence="2">MO64</strain>
    </source>
</reference>
<sequence>MDLRNFIREALVQIAQGIDDASAELKDSTAIVNPANVVGTGGSSDAKVYGYLTNDRPESVRLAVQRVDFDVAVVATTGTETKGGIGILVGSIGLGGQGKSDTSSSSQSRIQFSVPMVLPASRKF</sequence>
<evidence type="ECO:0000313" key="1">
    <source>
        <dbReference type="EMBL" id="SFK45002.1"/>
    </source>
</evidence>
<dbReference type="Proteomes" id="UP000198725">
    <property type="component" value="Unassembled WGS sequence"/>
</dbReference>
<keyword evidence="2" id="KW-1185">Reference proteome</keyword>
<organism evidence="1 2">
    <name type="scientific">Rhodanobacter glycinis</name>
    <dbReference type="NCBI Taxonomy" id="582702"/>
    <lineage>
        <taxon>Bacteria</taxon>
        <taxon>Pseudomonadati</taxon>
        <taxon>Pseudomonadota</taxon>
        <taxon>Gammaproteobacteria</taxon>
        <taxon>Lysobacterales</taxon>
        <taxon>Rhodanobacteraceae</taxon>
        <taxon>Rhodanobacter</taxon>
    </lineage>
</organism>
<dbReference type="EMBL" id="FOSR01000003">
    <property type="protein sequence ID" value="SFK45002.1"/>
    <property type="molecule type" value="Genomic_DNA"/>
</dbReference>
<gene>
    <name evidence="1" type="ORF">SAMN05192579_1038</name>
</gene>
<evidence type="ECO:0000313" key="2">
    <source>
        <dbReference type="Proteomes" id="UP000198725"/>
    </source>
</evidence>
<protein>
    <submittedName>
        <fullName evidence="1">Uncharacterized protein</fullName>
    </submittedName>
</protein>
<accession>A0A1I3ZLS4</accession>
<dbReference type="RefSeq" id="WP_092701852.1">
    <property type="nucleotide sequence ID" value="NZ_FOSR01000003.1"/>
</dbReference>
<proteinExistence type="predicted"/>
<dbReference type="AlphaFoldDB" id="A0A1I3ZLS4"/>